<evidence type="ECO:0000259" key="7">
    <source>
        <dbReference type="PROSITE" id="PS50109"/>
    </source>
</evidence>
<dbReference type="InterPro" id="IPR036097">
    <property type="entry name" value="HisK_dim/P_sf"/>
</dbReference>
<feature type="domain" description="PAC" evidence="10">
    <location>
        <begin position="378"/>
        <end position="430"/>
    </location>
</feature>
<feature type="domain" description="Response regulatory" evidence="8">
    <location>
        <begin position="985"/>
        <end position="1099"/>
    </location>
</feature>
<feature type="modified residue" description="4-aspartylphosphate" evidence="6">
    <location>
        <position position="1158"/>
    </location>
</feature>
<dbReference type="InterPro" id="IPR011006">
    <property type="entry name" value="CheY-like_superfamily"/>
</dbReference>
<dbReference type="Gene3D" id="3.40.50.2300">
    <property type="match status" value="2"/>
</dbReference>
<sequence length="1244" mass="135808">MSIIGSEEGEKPSSQDGVTEFRRQKTLLKTGALQDAIFNSAYFSSIATDEKGVIQIFNVGAERMLGYEALDVVNRITPADISDPQEVIMRAAALSLELDTPITPGFEALVFKASRGIEDIYELTYIRKDGSRFPAVVSVTALRDEQDAIIGYLLIGTDNTARKQASQYARSLLEASLDPLVTISAEGKITDINEASIKATGVVREKLIGTDFSDYFTEPAKAREGYQRVFAQGFVTDYPLTIRHSDGRLTDVLYNASVYKDVRGNVLGVFAAARDITERKRIEAALLKAGALQTAIFNSANFSSIATDAKGVIQIFNVGAERMLGYTAIEVMNKITPADFSDPQELVARAEALSIELGTPITPGFEALVFKAARGIEDIYELTKIRKDGSRFPAVVSVTALRDAEDAIIGYLLISTDNTARKLAEEALLKAGALQRAIFNSANFSSIATDAKGVIQIFNVGAERMLGYTAAEVMNKITPADISDPQELIARATALSLELDTPITPGFEALVFKATRGIEDIYELTYFRKDGSRFPAVVSVTALRDAQDAIIGYLLIGTDNAARKQVEEARTVLDQRLRDQQFYTRSLIESNIDALMTTDPQGIISDVNQQMIALTGRTRDELIGAPCKNFFTDPVRADAAIKRVLTENKVSDYELTVRAQNGVETVVSYNAATFHDRDRKVQGVFAAARDVTERKRFELTLQEKNIELEHASRMKSEFLATMSHELRTPLNAIIGFSEALKDGFMGPTSDIQHEYIGDIFTSGQHLLSLINDILDLSKVEAGMMTLDLETVDLHSLLASSLSIVKEKAATQRIRLELDASEDLGIPQLDQRKTKQIVYNLLSNSVKFTASGGCVTLKARRVLRSSVGQLSGTWPVHSFPLADNEYSEFLEICVSDNGIGISKANMAKLFQAFSQIDSRLARKFEGTGLGLAMVKQLAELHGGTVAVASAEGEGACFAAWLPLRSMPSATPSSAISRNFADTKECIALVIESNERVADLIGLQLEAEGFSVRYAATAEAALRLAPQLNLRLITLDLDLPGTGGAWEFLLQIRENRHLAHVPVVIISNHSDSKMALLEGAAAVLQKPISHTELKIALANLRLNPSLQNPYTVLVIDDDAKAIDALTVFLSAPAYIVVRALSGKEGLKLAQQLNPDLILLDLIMPDMSGFEVVEALELDPATEHIPILIVTSKQITELDRAALNSKPERRIQIVEKAGFDHLGFTAKVKRALRPPLERTPDGQSISH</sequence>
<dbReference type="InterPro" id="IPR000700">
    <property type="entry name" value="PAS-assoc_C"/>
</dbReference>
<feature type="modified residue" description="4-aspartylphosphate" evidence="6">
    <location>
        <position position="1034"/>
    </location>
</feature>
<dbReference type="Pfam" id="PF13426">
    <property type="entry name" value="PAS_9"/>
    <property type="match status" value="4"/>
</dbReference>
<dbReference type="CDD" id="cd00130">
    <property type="entry name" value="PAS"/>
    <property type="match status" value="5"/>
</dbReference>
<dbReference type="Gene3D" id="3.30.450.20">
    <property type="entry name" value="PAS domain"/>
    <property type="match status" value="5"/>
</dbReference>
<dbReference type="SMART" id="SM00448">
    <property type="entry name" value="REC"/>
    <property type="match status" value="2"/>
</dbReference>
<reference evidence="12" key="1">
    <citation type="journal article" date="2019" name="Int. J. Syst. Evol. Microbiol.">
        <title>The Global Catalogue of Microorganisms (GCM) 10K type strain sequencing project: providing services to taxonomists for standard genome sequencing and annotation.</title>
        <authorList>
            <consortium name="The Broad Institute Genomics Platform"/>
            <consortium name="The Broad Institute Genome Sequencing Center for Infectious Disease"/>
            <person name="Wu L."/>
            <person name="Ma J."/>
        </authorList>
    </citation>
    <scope>NUCLEOTIDE SEQUENCE [LARGE SCALE GENOMIC DNA]</scope>
    <source>
        <strain evidence="12">CCUG 62945</strain>
    </source>
</reference>
<keyword evidence="4" id="KW-0808">Transferase</keyword>
<dbReference type="InterPro" id="IPR036890">
    <property type="entry name" value="HATPase_C_sf"/>
</dbReference>
<dbReference type="PANTHER" id="PTHR43047">
    <property type="entry name" value="TWO-COMPONENT HISTIDINE PROTEIN KINASE"/>
    <property type="match status" value="1"/>
</dbReference>
<evidence type="ECO:0000256" key="3">
    <source>
        <dbReference type="ARBA" id="ARBA00022553"/>
    </source>
</evidence>
<dbReference type="PROSITE" id="PS50113">
    <property type="entry name" value="PAC"/>
    <property type="match status" value="5"/>
</dbReference>
<dbReference type="SUPFAM" id="SSF47384">
    <property type="entry name" value="Homodimeric domain of signal transducing histidine kinase"/>
    <property type="match status" value="1"/>
</dbReference>
<evidence type="ECO:0000256" key="6">
    <source>
        <dbReference type="PROSITE-ProRule" id="PRU00169"/>
    </source>
</evidence>
<dbReference type="InterPro" id="IPR003661">
    <property type="entry name" value="HisK_dim/P_dom"/>
</dbReference>
<proteinExistence type="predicted"/>
<evidence type="ECO:0000256" key="5">
    <source>
        <dbReference type="ARBA" id="ARBA00022777"/>
    </source>
</evidence>
<evidence type="ECO:0000313" key="11">
    <source>
        <dbReference type="EMBL" id="MFC7421086.1"/>
    </source>
</evidence>
<dbReference type="InterPro" id="IPR001610">
    <property type="entry name" value="PAC"/>
</dbReference>
<dbReference type="SUPFAM" id="SSF52172">
    <property type="entry name" value="CheY-like"/>
    <property type="match status" value="2"/>
</dbReference>
<dbReference type="Pfam" id="PF00512">
    <property type="entry name" value="HisKA"/>
    <property type="match status" value="1"/>
</dbReference>
<dbReference type="InterPro" id="IPR005467">
    <property type="entry name" value="His_kinase_dom"/>
</dbReference>
<dbReference type="PROSITE" id="PS50109">
    <property type="entry name" value="HIS_KIN"/>
    <property type="match status" value="1"/>
</dbReference>
<dbReference type="InterPro" id="IPR001789">
    <property type="entry name" value="Sig_transdc_resp-reg_receiver"/>
</dbReference>
<gene>
    <name evidence="11" type="ORF">ACFQNF_14570</name>
</gene>
<evidence type="ECO:0000259" key="8">
    <source>
        <dbReference type="PROSITE" id="PS50110"/>
    </source>
</evidence>
<dbReference type="PRINTS" id="PR00344">
    <property type="entry name" value="BCTRLSENSOR"/>
</dbReference>
<feature type="domain" description="PAC" evidence="10">
    <location>
        <begin position="236"/>
        <end position="288"/>
    </location>
</feature>
<evidence type="ECO:0000256" key="4">
    <source>
        <dbReference type="ARBA" id="ARBA00022679"/>
    </source>
</evidence>
<dbReference type="NCBIfam" id="TIGR00229">
    <property type="entry name" value="sensory_box"/>
    <property type="match status" value="3"/>
</dbReference>
<dbReference type="RefSeq" id="WP_380188662.1">
    <property type="nucleotide sequence ID" value="NZ_JBHTBQ010000033.1"/>
</dbReference>
<dbReference type="SMART" id="SM00086">
    <property type="entry name" value="PAC"/>
    <property type="match status" value="5"/>
</dbReference>
<evidence type="ECO:0000313" key="12">
    <source>
        <dbReference type="Proteomes" id="UP001596473"/>
    </source>
</evidence>
<dbReference type="EMBL" id="JBHTBQ010000033">
    <property type="protein sequence ID" value="MFC7421086.1"/>
    <property type="molecule type" value="Genomic_DNA"/>
</dbReference>
<feature type="domain" description="PAC" evidence="10">
    <location>
        <begin position="119"/>
        <end position="171"/>
    </location>
</feature>
<keyword evidence="3 6" id="KW-0597">Phosphoprotein</keyword>
<dbReference type="CDD" id="cd16922">
    <property type="entry name" value="HATPase_EvgS-ArcB-TorS-like"/>
    <property type="match status" value="1"/>
</dbReference>
<organism evidence="11 12">
    <name type="scientific">Iodobacter arcticus</name>
    <dbReference type="NCBI Taxonomy" id="590593"/>
    <lineage>
        <taxon>Bacteria</taxon>
        <taxon>Pseudomonadati</taxon>
        <taxon>Pseudomonadota</taxon>
        <taxon>Betaproteobacteria</taxon>
        <taxon>Neisseriales</taxon>
        <taxon>Chitinibacteraceae</taxon>
        <taxon>Iodobacter</taxon>
    </lineage>
</organism>
<dbReference type="InterPro" id="IPR013767">
    <property type="entry name" value="PAS_fold"/>
</dbReference>
<dbReference type="Pfam" id="PF00072">
    <property type="entry name" value="Response_reg"/>
    <property type="match status" value="2"/>
</dbReference>
<evidence type="ECO:0000256" key="2">
    <source>
        <dbReference type="ARBA" id="ARBA00012438"/>
    </source>
</evidence>
<feature type="domain" description="Response regulatory" evidence="8">
    <location>
        <begin position="1109"/>
        <end position="1229"/>
    </location>
</feature>
<protein>
    <recommendedName>
        <fullName evidence="2">histidine kinase</fullName>
        <ecNumber evidence="2">2.7.13.3</ecNumber>
    </recommendedName>
</protein>
<comment type="caution">
    <text evidence="11">The sequence shown here is derived from an EMBL/GenBank/DDBJ whole genome shotgun (WGS) entry which is preliminary data.</text>
</comment>
<feature type="domain" description="PAS" evidence="9">
    <location>
        <begin position="296"/>
        <end position="345"/>
    </location>
</feature>
<dbReference type="InterPro" id="IPR000014">
    <property type="entry name" value="PAS"/>
</dbReference>
<dbReference type="SMART" id="SM00388">
    <property type="entry name" value="HisKA"/>
    <property type="match status" value="1"/>
</dbReference>
<evidence type="ECO:0000256" key="1">
    <source>
        <dbReference type="ARBA" id="ARBA00000085"/>
    </source>
</evidence>
<dbReference type="SUPFAM" id="SSF55785">
    <property type="entry name" value="PYP-like sensor domain (PAS domain)"/>
    <property type="match status" value="5"/>
</dbReference>
<accession>A0ABW2QZX2</accession>
<feature type="domain" description="PAS" evidence="9">
    <location>
        <begin position="431"/>
        <end position="487"/>
    </location>
</feature>
<feature type="domain" description="Histidine kinase" evidence="7">
    <location>
        <begin position="721"/>
        <end position="964"/>
    </location>
</feature>
<dbReference type="PANTHER" id="PTHR43047:SF72">
    <property type="entry name" value="OSMOSENSING HISTIDINE PROTEIN KINASE SLN1"/>
    <property type="match status" value="1"/>
</dbReference>
<dbReference type="CDD" id="cd00082">
    <property type="entry name" value="HisKA"/>
    <property type="match status" value="1"/>
</dbReference>
<evidence type="ECO:0000259" key="10">
    <source>
        <dbReference type="PROSITE" id="PS50113"/>
    </source>
</evidence>
<dbReference type="SMART" id="SM00091">
    <property type="entry name" value="PAS"/>
    <property type="match status" value="5"/>
</dbReference>
<dbReference type="CDD" id="cd00156">
    <property type="entry name" value="REC"/>
    <property type="match status" value="1"/>
</dbReference>
<keyword evidence="5" id="KW-0418">Kinase</keyword>
<evidence type="ECO:0000259" key="9">
    <source>
        <dbReference type="PROSITE" id="PS50112"/>
    </source>
</evidence>
<dbReference type="InterPro" id="IPR003594">
    <property type="entry name" value="HATPase_dom"/>
</dbReference>
<feature type="domain" description="PAS" evidence="9">
    <location>
        <begin position="165"/>
        <end position="219"/>
    </location>
</feature>
<feature type="domain" description="PAS" evidence="9">
    <location>
        <begin position="580"/>
        <end position="624"/>
    </location>
</feature>
<dbReference type="PROSITE" id="PS50110">
    <property type="entry name" value="RESPONSE_REGULATORY"/>
    <property type="match status" value="2"/>
</dbReference>
<dbReference type="Gene3D" id="1.10.287.130">
    <property type="match status" value="1"/>
</dbReference>
<dbReference type="PROSITE" id="PS50112">
    <property type="entry name" value="PAS"/>
    <property type="match status" value="5"/>
</dbReference>
<comment type="catalytic activity">
    <reaction evidence="1">
        <text>ATP + protein L-histidine = ADP + protein N-phospho-L-histidine.</text>
        <dbReference type="EC" id="2.7.13.3"/>
    </reaction>
</comment>
<dbReference type="Proteomes" id="UP001596473">
    <property type="component" value="Unassembled WGS sequence"/>
</dbReference>
<keyword evidence="12" id="KW-1185">Reference proteome</keyword>
<feature type="domain" description="PAC" evidence="10">
    <location>
        <begin position="520"/>
        <end position="572"/>
    </location>
</feature>
<feature type="domain" description="PAS" evidence="9">
    <location>
        <begin position="46"/>
        <end position="86"/>
    </location>
</feature>
<dbReference type="Pfam" id="PF02518">
    <property type="entry name" value="HATPase_c"/>
    <property type="match status" value="1"/>
</dbReference>
<name>A0ABW2QZX2_9NEIS</name>
<dbReference type="InterPro" id="IPR035965">
    <property type="entry name" value="PAS-like_dom_sf"/>
</dbReference>
<dbReference type="SUPFAM" id="SSF55874">
    <property type="entry name" value="ATPase domain of HSP90 chaperone/DNA topoisomerase II/histidine kinase"/>
    <property type="match status" value="1"/>
</dbReference>
<dbReference type="InterPro" id="IPR004358">
    <property type="entry name" value="Sig_transdc_His_kin-like_C"/>
</dbReference>
<dbReference type="Gene3D" id="3.30.565.10">
    <property type="entry name" value="Histidine kinase-like ATPase, C-terminal domain"/>
    <property type="match status" value="1"/>
</dbReference>
<dbReference type="SMART" id="SM00387">
    <property type="entry name" value="HATPase_c"/>
    <property type="match status" value="1"/>
</dbReference>
<dbReference type="EC" id="2.7.13.3" evidence="2"/>
<feature type="domain" description="PAC" evidence="10">
    <location>
        <begin position="651"/>
        <end position="703"/>
    </location>
</feature>
<dbReference type="Pfam" id="PF00989">
    <property type="entry name" value="PAS"/>
    <property type="match status" value="1"/>
</dbReference>